<evidence type="ECO:0000313" key="9">
    <source>
        <dbReference type="Proteomes" id="UP000183794"/>
    </source>
</evidence>
<feature type="domain" description="UspA" evidence="5">
    <location>
        <begin position="178"/>
        <end position="302"/>
    </location>
</feature>
<organism evidence="7 9">
    <name type="scientific">Moritella viscosa</name>
    <dbReference type="NCBI Taxonomy" id="80854"/>
    <lineage>
        <taxon>Bacteria</taxon>
        <taxon>Pseudomonadati</taxon>
        <taxon>Pseudomonadota</taxon>
        <taxon>Gammaproteobacteria</taxon>
        <taxon>Alteromonadales</taxon>
        <taxon>Moritellaceae</taxon>
        <taxon>Moritella</taxon>
    </lineage>
</organism>
<dbReference type="EMBL" id="FPLJ01000079">
    <property type="protein sequence ID" value="SGY98733.1"/>
    <property type="molecule type" value="Genomic_DNA"/>
</dbReference>
<dbReference type="PANTHER" id="PTHR47892:SF1">
    <property type="entry name" value="UNIVERSAL STRESS PROTEIN E"/>
    <property type="match status" value="1"/>
</dbReference>
<evidence type="ECO:0000256" key="3">
    <source>
        <dbReference type="ARBA" id="ARBA00022490"/>
    </source>
</evidence>
<dbReference type="STRING" id="80854.MVIS_2253"/>
<dbReference type="HOGENOM" id="CLU_049301_1_2_6"/>
<comment type="subcellular location">
    <subcellularLocation>
        <location evidence="1">Cytoplasm</location>
    </subcellularLocation>
</comment>
<dbReference type="NCBIfam" id="NF008380">
    <property type="entry name" value="PRK11175.1"/>
    <property type="match status" value="1"/>
</dbReference>
<dbReference type="RefSeq" id="WP_045110450.1">
    <property type="nucleotide sequence ID" value="NZ_CAWQZC010000025.1"/>
</dbReference>
<evidence type="ECO:0000313" key="8">
    <source>
        <dbReference type="Proteomes" id="UP000182660"/>
    </source>
</evidence>
<reference evidence="6 8" key="1">
    <citation type="submission" date="2016-11" db="EMBL/GenBank/DDBJ databases">
        <authorList>
            <person name="Klemetsen T."/>
        </authorList>
    </citation>
    <scope>NUCLEOTIDE SEQUENCE [LARGE SCALE GENOMIC DNA]</scope>
    <source>
        <strain evidence="6">MT 2528</strain>
    </source>
</reference>
<evidence type="ECO:0000259" key="5">
    <source>
        <dbReference type="Pfam" id="PF00582"/>
    </source>
</evidence>
<keyword evidence="3" id="KW-0963">Cytoplasm</keyword>
<name>A0A090IDU5_9GAMM</name>
<evidence type="ECO:0000313" key="7">
    <source>
        <dbReference type="EMBL" id="SGZ13106.1"/>
    </source>
</evidence>
<dbReference type="OrthoDB" id="239260at2"/>
<comment type="similarity">
    <text evidence="2">Belongs to the universal stress protein A family.</text>
</comment>
<dbReference type="InterPro" id="IPR006016">
    <property type="entry name" value="UspA"/>
</dbReference>
<dbReference type="AlphaFoldDB" id="A0A090IDU5"/>
<proteinExistence type="inferred from homology"/>
<reference evidence="7 9" key="2">
    <citation type="submission" date="2016-11" db="EMBL/GenBank/DDBJ databases">
        <authorList>
            <person name="Jaros S."/>
            <person name="Januszkiewicz K."/>
            <person name="Wedrychowicz H."/>
        </authorList>
    </citation>
    <scope>NUCLEOTIDE SEQUENCE [LARGE SCALE GENOMIC DNA]</scope>
    <source>
        <strain evidence="7">NVI 5450</strain>
    </source>
</reference>
<dbReference type="PANTHER" id="PTHR47892">
    <property type="entry name" value="UNIVERSAL STRESS PROTEIN E"/>
    <property type="match status" value="1"/>
</dbReference>
<sequence>MNKYKNILVVADPVNTPQVALSRALYLASQQDNVSITLLLVIYDLSYELTSLFSSDERQSMQDAIVAEEQKSFTQQLKQDYSGVNIKLKLIWHKRPFESILEEAKLNNHDLIVKTTHDHNKLSAVMFTPTDWHLLRKSQCPVLLVKEHEWPIGGNIVAAIQVLETTSLSSEDDNSINGRITQEALQLKELLNANIHLVNAYPSTPEHISIEIPNFDAVAYNQEIEDHHKNTMYTHAAKFNVAKENVHIQSGAPEDVIADVVQAVDAELVILGAPTRNGLSAFLIGNTAEMVIDSINCDLLALK</sequence>
<gene>
    <name evidence="6" type="ORF">MT2528_3701</name>
    <name evidence="7" type="ORF">NVI5450_3899</name>
</gene>
<comment type="function">
    <text evidence="4">Required for resistance to DNA-damaging agents.</text>
</comment>
<evidence type="ECO:0000256" key="1">
    <source>
        <dbReference type="ARBA" id="ARBA00004496"/>
    </source>
</evidence>
<dbReference type="PATRIC" id="fig|80854.5.peg.2404"/>
<protein>
    <submittedName>
        <fullName evidence="6 7">Universal stress protein family</fullName>
    </submittedName>
</protein>
<dbReference type="Pfam" id="PF00582">
    <property type="entry name" value="Usp"/>
    <property type="match status" value="2"/>
</dbReference>
<dbReference type="Gene3D" id="3.40.50.12370">
    <property type="match status" value="1"/>
</dbReference>
<evidence type="ECO:0000313" key="6">
    <source>
        <dbReference type="EMBL" id="SGY98733.1"/>
    </source>
</evidence>
<evidence type="ECO:0000256" key="2">
    <source>
        <dbReference type="ARBA" id="ARBA00008791"/>
    </source>
</evidence>
<dbReference type="Proteomes" id="UP000183794">
    <property type="component" value="Unassembled WGS sequence"/>
</dbReference>
<dbReference type="Proteomes" id="UP000182660">
    <property type="component" value="Unassembled WGS sequence"/>
</dbReference>
<evidence type="ECO:0000256" key="4">
    <source>
        <dbReference type="ARBA" id="ARBA00037131"/>
    </source>
</evidence>
<dbReference type="SUPFAM" id="SSF52402">
    <property type="entry name" value="Adenine nucleotide alpha hydrolases-like"/>
    <property type="match status" value="2"/>
</dbReference>
<dbReference type="GeneID" id="61297516"/>
<keyword evidence="8" id="KW-1185">Reference proteome</keyword>
<dbReference type="EMBL" id="FPLD01000103">
    <property type="protein sequence ID" value="SGZ13106.1"/>
    <property type="molecule type" value="Genomic_DNA"/>
</dbReference>
<feature type="domain" description="UspA" evidence="5">
    <location>
        <begin position="4"/>
        <end position="146"/>
    </location>
</feature>
<dbReference type="KEGG" id="mvs:MVIS_2253"/>
<accession>A0A090IDU5</accession>
<dbReference type="GO" id="GO:0005737">
    <property type="term" value="C:cytoplasm"/>
    <property type="evidence" value="ECO:0007669"/>
    <property type="project" value="UniProtKB-SubCell"/>
</dbReference>